<dbReference type="EMBL" id="QGKY02000094">
    <property type="protein sequence ID" value="KAF2605165.1"/>
    <property type="molecule type" value="Genomic_DNA"/>
</dbReference>
<feature type="compositionally biased region" description="Low complexity" evidence="1">
    <location>
        <begin position="267"/>
        <end position="279"/>
    </location>
</feature>
<organism evidence="2">
    <name type="scientific">Brassica cretica</name>
    <name type="common">Mustard</name>
    <dbReference type="NCBI Taxonomy" id="69181"/>
    <lineage>
        <taxon>Eukaryota</taxon>
        <taxon>Viridiplantae</taxon>
        <taxon>Streptophyta</taxon>
        <taxon>Embryophyta</taxon>
        <taxon>Tracheophyta</taxon>
        <taxon>Spermatophyta</taxon>
        <taxon>Magnoliopsida</taxon>
        <taxon>eudicotyledons</taxon>
        <taxon>Gunneridae</taxon>
        <taxon>Pentapetalae</taxon>
        <taxon>rosids</taxon>
        <taxon>malvids</taxon>
        <taxon>Brassicales</taxon>
        <taxon>Brassicaceae</taxon>
        <taxon>Brassiceae</taxon>
        <taxon>Brassica</taxon>
    </lineage>
</organism>
<name>A0A8S9LE16_BRACR</name>
<proteinExistence type="predicted"/>
<dbReference type="AlphaFoldDB" id="A0A8S9LE16"/>
<feature type="region of interest" description="Disordered" evidence="1">
    <location>
        <begin position="246"/>
        <end position="279"/>
    </location>
</feature>
<feature type="compositionally biased region" description="Polar residues" evidence="1">
    <location>
        <begin position="1"/>
        <end position="11"/>
    </location>
</feature>
<evidence type="ECO:0000313" key="2">
    <source>
        <dbReference type="EMBL" id="KAF2605165.1"/>
    </source>
</evidence>
<comment type="caution">
    <text evidence="2">The sequence shown here is derived from an EMBL/GenBank/DDBJ whole genome shotgun (WGS) entry which is preliminary data.</text>
</comment>
<feature type="compositionally biased region" description="Polar residues" evidence="1">
    <location>
        <begin position="20"/>
        <end position="40"/>
    </location>
</feature>
<protein>
    <submittedName>
        <fullName evidence="2">Uncharacterized protein</fullName>
    </submittedName>
</protein>
<sequence length="361" mass="40473">MEAKKQSTQLNQPQQPPQQLAVNTAQQATSISTQESSTSGVTNAYKLTKTELRSYQLIRIEEPEEDIDPDYLHYLRAIGAYDSVQPESARGKGHGLCYIRLFSPSVIGQLMMTPSVTQSFGWRDVVLKQAISHLTGGECSGWTGFNLNALLKPFQALYRVCELNWLPGPETDLMIKNRLRLLYAVAERKPISFGHLVYDQGIEMTRLTDSDTNFVFPNLIYQLLVLQHEVPLLPGDEEAIERGLPIHGFADDSSGRRGPTLLEGKKQSTQLNQPQQSSQQLAVNTAQPATSISTQESSASEVTNVYNLTRTERIRYQLIRIEDSEEDIDPDYMHYLRAIGAYDSVQPQSARGKGRGRTGRR</sequence>
<evidence type="ECO:0000256" key="1">
    <source>
        <dbReference type="SAM" id="MobiDB-lite"/>
    </source>
</evidence>
<gene>
    <name evidence="2" type="ORF">F2Q70_00025761</name>
</gene>
<accession>A0A8S9LE16</accession>
<feature type="region of interest" description="Disordered" evidence="1">
    <location>
        <begin position="1"/>
        <end position="40"/>
    </location>
</feature>
<reference evidence="2" key="1">
    <citation type="submission" date="2019-12" db="EMBL/GenBank/DDBJ databases">
        <title>Genome sequencing and annotation of Brassica cretica.</title>
        <authorList>
            <person name="Studholme D.J."/>
            <person name="Sarris P.F."/>
        </authorList>
    </citation>
    <scope>NUCLEOTIDE SEQUENCE</scope>
    <source>
        <strain evidence="2">PFS-102/07</strain>
        <tissue evidence="2">Leaf</tissue>
    </source>
</reference>